<evidence type="ECO:0000313" key="1">
    <source>
        <dbReference type="EMBL" id="MFD1719621.1"/>
    </source>
</evidence>
<dbReference type="RefSeq" id="WP_388010284.1">
    <property type="nucleotide sequence ID" value="NZ_JBHUEE010000011.1"/>
</dbReference>
<organism evidence="1 2">
    <name type="scientific">Georgenia deserti</name>
    <dbReference type="NCBI Taxonomy" id="2093781"/>
    <lineage>
        <taxon>Bacteria</taxon>
        <taxon>Bacillati</taxon>
        <taxon>Actinomycetota</taxon>
        <taxon>Actinomycetes</taxon>
        <taxon>Micrococcales</taxon>
        <taxon>Bogoriellaceae</taxon>
        <taxon>Georgenia</taxon>
    </lineage>
</organism>
<name>A0ABW4LC12_9MICO</name>
<dbReference type="Proteomes" id="UP001597277">
    <property type="component" value="Unassembled WGS sequence"/>
</dbReference>
<comment type="caution">
    <text evidence="1">The sequence shown here is derived from an EMBL/GenBank/DDBJ whole genome shotgun (WGS) entry which is preliminary data.</text>
</comment>
<keyword evidence="2" id="KW-1185">Reference proteome</keyword>
<reference evidence="2" key="1">
    <citation type="journal article" date="2019" name="Int. J. Syst. Evol. Microbiol.">
        <title>The Global Catalogue of Microorganisms (GCM) 10K type strain sequencing project: providing services to taxonomists for standard genome sequencing and annotation.</title>
        <authorList>
            <consortium name="The Broad Institute Genomics Platform"/>
            <consortium name="The Broad Institute Genome Sequencing Center for Infectious Disease"/>
            <person name="Wu L."/>
            <person name="Ma J."/>
        </authorList>
    </citation>
    <scope>NUCLEOTIDE SEQUENCE [LARGE SCALE GENOMIC DNA]</scope>
    <source>
        <strain evidence="2">JCM 17130</strain>
    </source>
</reference>
<sequence length="89" mass="10265">MPTNLKRHSVTEDDELQAYLDVARAAWPDETSPTRLMRNLMSEGVTHLSETRAQVRARRRRNLESIAERHPWPGPPAERHLAEIRAAED</sequence>
<accession>A0ABW4LC12</accession>
<proteinExistence type="predicted"/>
<evidence type="ECO:0000313" key="2">
    <source>
        <dbReference type="Proteomes" id="UP001597277"/>
    </source>
</evidence>
<protein>
    <submittedName>
        <fullName evidence="1">Uncharacterized protein</fullName>
    </submittedName>
</protein>
<dbReference type="EMBL" id="JBHUEE010000011">
    <property type="protein sequence ID" value="MFD1719621.1"/>
    <property type="molecule type" value="Genomic_DNA"/>
</dbReference>
<gene>
    <name evidence="1" type="ORF">ACFSE6_17385</name>
</gene>